<dbReference type="Proteomes" id="UP000241193">
    <property type="component" value="Unassembled WGS sequence"/>
</dbReference>
<dbReference type="NCBIfam" id="TIGR02727">
    <property type="entry name" value="MTHFS_bact"/>
    <property type="match status" value="1"/>
</dbReference>
<protein>
    <recommendedName>
        <fullName evidence="5">5-formyltetrahydrofolate cyclo-ligase</fullName>
        <ecNumber evidence="5">6.3.3.2</ecNumber>
    </recommendedName>
</protein>
<keyword evidence="2 4" id="KW-0547">Nucleotide-binding</keyword>
<keyword evidence="5" id="KW-0460">Magnesium</keyword>
<dbReference type="InterPro" id="IPR037171">
    <property type="entry name" value="NagB/RpiA_transferase-like"/>
</dbReference>
<feature type="binding site" evidence="4">
    <location>
        <position position="67"/>
    </location>
    <ligand>
        <name>substrate</name>
    </ligand>
</feature>
<evidence type="ECO:0000256" key="2">
    <source>
        <dbReference type="ARBA" id="ARBA00022741"/>
    </source>
</evidence>
<dbReference type="PIRSF" id="PIRSF006806">
    <property type="entry name" value="FTHF_cligase"/>
    <property type="match status" value="1"/>
</dbReference>
<evidence type="ECO:0000313" key="6">
    <source>
        <dbReference type="EMBL" id="PTD95977.1"/>
    </source>
</evidence>
<dbReference type="EMBL" id="PZKC01000009">
    <property type="protein sequence ID" value="PTD95977.1"/>
    <property type="molecule type" value="Genomic_DNA"/>
</dbReference>
<dbReference type="PANTHER" id="PTHR23407">
    <property type="entry name" value="ATPASE INHIBITOR/5-FORMYLTETRAHYDROFOLATE CYCLO-LIGASE"/>
    <property type="match status" value="1"/>
</dbReference>
<keyword evidence="7" id="KW-1185">Reference proteome</keyword>
<dbReference type="InterPro" id="IPR024185">
    <property type="entry name" value="FTHF_cligase-like_sf"/>
</dbReference>
<comment type="caution">
    <text evidence="6">The sequence shown here is derived from an EMBL/GenBank/DDBJ whole genome shotgun (WGS) entry which is preliminary data.</text>
</comment>
<dbReference type="GO" id="GO:0035999">
    <property type="term" value="P:tetrahydrofolate interconversion"/>
    <property type="evidence" value="ECO:0007669"/>
    <property type="project" value="TreeGrafter"/>
</dbReference>
<dbReference type="SUPFAM" id="SSF100950">
    <property type="entry name" value="NagB/RpiA/CoA transferase-like"/>
    <property type="match status" value="1"/>
</dbReference>
<feature type="binding site" evidence="4">
    <location>
        <begin position="16"/>
        <end position="20"/>
    </location>
    <ligand>
        <name>ATP</name>
        <dbReference type="ChEBI" id="CHEBI:30616"/>
    </ligand>
</feature>
<reference evidence="6 7" key="1">
    <citation type="submission" date="2018-03" db="EMBL/GenBank/DDBJ databases">
        <authorList>
            <person name="Keele B.F."/>
        </authorList>
    </citation>
    <scope>NUCLEOTIDE SEQUENCE [LARGE SCALE GENOMIC DNA]</scope>
    <source>
        <strain evidence="6 7">D20</strain>
    </source>
</reference>
<reference evidence="6 7" key="2">
    <citation type="submission" date="2018-04" db="EMBL/GenBank/DDBJ databases">
        <title>Thauera lacus sp. nov., isolated from an saline lake in Inner Mongolia, China.</title>
        <authorList>
            <person name="Liang Q.-Y."/>
        </authorList>
    </citation>
    <scope>NUCLEOTIDE SEQUENCE [LARGE SCALE GENOMIC DNA]</scope>
    <source>
        <strain evidence="6 7">D20</strain>
    </source>
</reference>
<proteinExistence type="inferred from homology"/>
<dbReference type="RefSeq" id="WP_107493940.1">
    <property type="nucleotide sequence ID" value="NZ_PZKC01000009.1"/>
</dbReference>
<dbReference type="GO" id="GO:0046872">
    <property type="term" value="F:metal ion binding"/>
    <property type="evidence" value="ECO:0007669"/>
    <property type="project" value="UniProtKB-KW"/>
</dbReference>
<dbReference type="Pfam" id="PF01812">
    <property type="entry name" value="5-FTHF_cyc-lig"/>
    <property type="match status" value="1"/>
</dbReference>
<sequence length="200" mass="21663">MKSIAAPVTSDPAAARRTLRATAIAAREALPEETREVLTGRLVAHLERLFDDLRPACVAFCWPWRGEADLRAWLAAWLDAAAERSAALPAVLDKNAPLTFRGWRPGMELAVDCHGIPYPAQGPAVRPDVVLVPLNAFDGEGYRLGYGGGYFDRTLAVLDTVAVGVGFECGRTGTVFPQPHDRPMDWLVTEAGVFAPRAAR</sequence>
<name>A0A2T4IDX4_9RHOO</name>
<evidence type="ECO:0000256" key="1">
    <source>
        <dbReference type="ARBA" id="ARBA00010638"/>
    </source>
</evidence>
<evidence type="ECO:0000256" key="5">
    <source>
        <dbReference type="RuleBase" id="RU361279"/>
    </source>
</evidence>
<gene>
    <name evidence="6" type="ORF">C8261_11895</name>
</gene>
<dbReference type="EC" id="6.3.3.2" evidence="5"/>
<dbReference type="InterPro" id="IPR002698">
    <property type="entry name" value="FTHF_cligase"/>
</dbReference>
<evidence type="ECO:0000313" key="7">
    <source>
        <dbReference type="Proteomes" id="UP000241193"/>
    </source>
</evidence>
<evidence type="ECO:0000256" key="4">
    <source>
        <dbReference type="PIRSR" id="PIRSR006806-1"/>
    </source>
</evidence>
<keyword evidence="3 4" id="KW-0067">ATP-binding</keyword>
<comment type="catalytic activity">
    <reaction evidence="5">
        <text>(6S)-5-formyl-5,6,7,8-tetrahydrofolate + ATP = (6R)-5,10-methenyltetrahydrofolate + ADP + phosphate</text>
        <dbReference type="Rhea" id="RHEA:10488"/>
        <dbReference type="ChEBI" id="CHEBI:30616"/>
        <dbReference type="ChEBI" id="CHEBI:43474"/>
        <dbReference type="ChEBI" id="CHEBI:57455"/>
        <dbReference type="ChEBI" id="CHEBI:57457"/>
        <dbReference type="ChEBI" id="CHEBI:456216"/>
        <dbReference type="EC" id="6.3.3.2"/>
    </reaction>
</comment>
<dbReference type="PANTHER" id="PTHR23407:SF1">
    <property type="entry name" value="5-FORMYLTETRAHYDROFOLATE CYCLO-LIGASE"/>
    <property type="match status" value="1"/>
</dbReference>
<keyword evidence="5" id="KW-0479">Metal-binding</keyword>
<dbReference type="GO" id="GO:0005524">
    <property type="term" value="F:ATP binding"/>
    <property type="evidence" value="ECO:0007669"/>
    <property type="project" value="UniProtKB-KW"/>
</dbReference>
<evidence type="ECO:0000256" key="3">
    <source>
        <dbReference type="ARBA" id="ARBA00022840"/>
    </source>
</evidence>
<comment type="similarity">
    <text evidence="1 5">Belongs to the 5-formyltetrahydrofolate cyclo-ligase family.</text>
</comment>
<dbReference type="OrthoDB" id="9801938at2"/>
<keyword evidence="6" id="KW-0436">Ligase</keyword>
<dbReference type="AlphaFoldDB" id="A0A2T4IDX4"/>
<accession>A0A2T4IDX4</accession>
<organism evidence="6 7">
    <name type="scientific">Pseudothauera lacus</name>
    <dbReference type="NCBI Taxonomy" id="2136175"/>
    <lineage>
        <taxon>Bacteria</taxon>
        <taxon>Pseudomonadati</taxon>
        <taxon>Pseudomonadota</taxon>
        <taxon>Betaproteobacteria</taxon>
        <taxon>Rhodocyclales</taxon>
        <taxon>Zoogloeaceae</taxon>
        <taxon>Pseudothauera</taxon>
    </lineage>
</organism>
<dbReference type="GO" id="GO:0009396">
    <property type="term" value="P:folic acid-containing compound biosynthetic process"/>
    <property type="evidence" value="ECO:0007669"/>
    <property type="project" value="TreeGrafter"/>
</dbReference>
<dbReference type="Gene3D" id="3.40.50.10420">
    <property type="entry name" value="NagB/RpiA/CoA transferase-like"/>
    <property type="match status" value="1"/>
</dbReference>
<dbReference type="GO" id="GO:0030272">
    <property type="term" value="F:5-formyltetrahydrofolate cyclo-ligase activity"/>
    <property type="evidence" value="ECO:0007669"/>
    <property type="project" value="UniProtKB-EC"/>
</dbReference>
<comment type="cofactor">
    <cofactor evidence="5">
        <name>Mg(2+)</name>
        <dbReference type="ChEBI" id="CHEBI:18420"/>
    </cofactor>
</comment>